<dbReference type="Pfam" id="PF06605">
    <property type="entry name" value="Prophage_tail"/>
    <property type="match status" value="1"/>
</dbReference>
<feature type="domain" description="Tail spike" evidence="1">
    <location>
        <begin position="90"/>
        <end position="334"/>
    </location>
</feature>
<evidence type="ECO:0008006" key="5">
    <source>
        <dbReference type="Google" id="ProtNLM"/>
    </source>
</evidence>
<accession>A0A919S1X6</accession>
<sequence>MICVYDKKTTKGNFDNNGLAVLNECIKCEITHELNGDYSLDLEYPSNSKKAQYLIKYNIIKAAGQLFRIIKITKENKDQKIISVWARHIFYDLNFYFIENVKAELCSVKTAMTKALIGDLPLTYTVGSDIVLGSTIYFVEDNPAAAMFNIIKRWGRGELLRDNFDIKILQSMGSDNGVTVRRGKNIEAIKVINDATDIVTKIYPKGNNNVKLTEKYISVTNWDGEDYPPFPLIKEVKFDADDEPTLRTLATAAAATIGLERSTIEVDMIELSRTVEYKNYTQLETISVGDSVTIIHDDVDVNVKVPVIKIITDVLTGLNSKVTFGQPRKPMQDLSGLIQTISDDLGNQVAQALSSMMYYSNGQTLTIGTTLQQPIYLGVAAIADTNLFLSLSMYGTASQACTLTIEIQLDNKDIVFTPKQKLQAGDNVVGIPLGIPQVGAGGHYIGVFLKVDAGTFTIPIYNLQAMVDGRNLQGGLSAEIPHAEASSTQYYINVKGSRQATATSLEVAQAPPVGNTTGQSVAYQNVKGSHVTATNASVTLA</sequence>
<feature type="domain" description="Prophage endopeptidase tail N-terminal" evidence="2">
    <location>
        <begin position="15"/>
        <end position="88"/>
    </location>
</feature>
<dbReference type="InterPro" id="IPR010572">
    <property type="entry name" value="Tail_dom"/>
</dbReference>
<protein>
    <recommendedName>
        <fullName evidence="5">Phage minor structural protein, N-terminal region</fullName>
    </recommendedName>
</protein>
<dbReference type="NCBIfam" id="TIGR01665">
    <property type="entry name" value="put_anti_recept"/>
    <property type="match status" value="1"/>
</dbReference>
<gene>
    <name evidence="3" type="ORF">CPJCM30710_24970</name>
</gene>
<dbReference type="InterPro" id="IPR044051">
    <property type="entry name" value="Prophage_tail_N"/>
</dbReference>
<organism evidence="3 4">
    <name type="scientific">Clostridium polyendosporum</name>
    <dbReference type="NCBI Taxonomy" id="69208"/>
    <lineage>
        <taxon>Bacteria</taxon>
        <taxon>Bacillati</taxon>
        <taxon>Bacillota</taxon>
        <taxon>Clostridia</taxon>
        <taxon>Eubacteriales</taxon>
        <taxon>Clostridiaceae</taxon>
        <taxon>Clostridium</taxon>
    </lineage>
</organism>
<dbReference type="EMBL" id="BOPZ01000023">
    <property type="protein sequence ID" value="GIM29831.1"/>
    <property type="molecule type" value="Genomic_DNA"/>
</dbReference>
<evidence type="ECO:0000313" key="3">
    <source>
        <dbReference type="EMBL" id="GIM29831.1"/>
    </source>
</evidence>
<evidence type="ECO:0000259" key="2">
    <source>
        <dbReference type="Pfam" id="PF18994"/>
    </source>
</evidence>
<keyword evidence="4" id="KW-1185">Reference proteome</keyword>
<proteinExistence type="predicted"/>
<dbReference type="RefSeq" id="WP_212904519.1">
    <property type="nucleotide sequence ID" value="NZ_BOPZ01000023.1"/>
</dbReference>
<dbReference type="InterPro" id="IPR007119">
    <property type="entry name" value="Phage_tail_spike_N"/>
</dbReference>
<comment type="caution">
    <text evidence="3">The sequence shown here is derived from an EMBL/GenBank/DDBJ whole genome shotgun (WGS) entry which is preliminary data.</text>
</comment>
<evidence type="ECO:0000313" key="4">
    <source>
        <dbReference type="Proteomes" id="UP000679179"/>
    </source>
</evidence>
<reference evidence="3" key="1">
    <citation type="submission" date="2021-03" db="EMBL/GenBank/DDBJ databases">
        <title>Taxonomic study of Clostridium polyendosporum from meadow-gley soil under rice.</title>
        <authorList>
            <person name="Kobayashi H."/>
            <person name="Tanizawa Y."/>
            <person name="Yagura M."/>
        </authorList>
    </citation>
    <scope>NUCLEOTIDE SEQUENCE</scope>
    <source>
        <strain evidence="3">JCM 30710</strain>
    </source>
</reference>
<name>A0A919S1X6_9CLOT</name>
<dbReference type="Proteomes" id="UP000679179">
    <property type="component" value="Unassembled WGS sequence"/>
</dbReference>
<evidence type="ECO:0000259" key="1">
    <source>
        <dbReference type="Pfam" id="PF06605"/>
    </source>
</evidence>
<dbReference type="AlphaFoldDB" id="A0A919S1X6"/>
<dbReference type="Pfam" id="PF18994">
    <property type="entry name" value="Prophage_tailD1"/>
    <property type="match status" value="1"/>
</dbReference>